<keyword evidence="2" id="KW-0732">Signal</keyword>
<reference evidence="3" key="2">
    <citation type="submission" date="2020-03" db="EMBL/GenBank/DDBJ databases">
        <title>Flavobacteriaceae bacterium strain TP-CH-4, a member of the family Flavobacteriaceae isolated from a deep-sea seamount.</title>
        <authorList>
            <person name="Zhang D.-C."/>
        </authorList>
    </citation>
    <scope>NUCLEOTIDE SEQUENCE</scope>
    <source>
        <strain evidence="3">TP-CH-4</strain>
    </source>
</reference>
<dbReference type="Proteomes" id="UP000707206">
    <property type="component" value="Unassembled WGS sequence"/>
</dbReference>
<proteinExistence type="predicted"/>
<dbReference type="EMBL" id="VIKU02000001">
    <property type="protein sequence ID" value="NHF57961.1"/>
    <property type="molecule type" value="Genomic_DNA"/>
</dbReference>
<name>A0A967E8X8_9FLAO</name>
<dbReference type="RefSeq" id="WP_152572480.1">
    <property type="nucleotide sequence ID" value="NZ_VIKU02000001.1"/>
</dbReference>
<protein>
    <recommendedName>
        <fullName evidence="5">Lipoprotein</fullName>
    </recommendedName>
</protein>
<keyword evidence="4" id="KW-1185">Reference proteome</keyword>
<feature type="chain" id="PRO_5037102652" description="Lipoprotein" evidence="2">
    <location>
        <begin position="23"/>
        <end position="247"/>
    </location>
</feature>
<comment type="caution">
    <text evidence="3">The sequence shown here is derived from an EMBL/GenBank/DDBJ whole genome shotgun (WGS) entry which is preliminary data.</text>
</comment>
<evidence type="ECO:0000313" key="4">
    <source>
        <dbReference type="Proteomes" id="UP000707206"/>
    </source>
</evidence>
<dbReference type="PROSITE" id="PS51257">
    <property type="entry name" value="PROKAR_LIPOPROTEIN"/>
    <property type="match status" value="1"/>
</dbReference>
<evidence type="ECO:0008006" key="5">
    <source>
        <dbReference type="Google" id="ProtNLM"/>
    </source>
</evidence>
<feature type="signal peptide" evidence="2">
    <location>
        <begin position="1"/>
        <end position="22"/>
    </location>
</feature>
<dbReference type="AlphaFoldDB" id="A0A967E8X8"/>
<gene>
    <name evidence="3" type="ORF">FK220_001315</name>
</gene>
<organism evidence="3 4">
    <name type="scientific">Pelagihabitans pacificus</name>
    <dbReference type="NCBI Taxonomy" id="2696054"/>
    <lineage>
        <taxon>Bacteria</taxon>
        <taxon>Pseudomonadati</taxon>
        <taxon>Bacteroidota</taxon>
        <taxon>Flavobacteriia</taxon>
        <taxon>Flavobacteriales</taxon>
        <taxon>Flavobacteriaceae</taxon>
        <taxon>Pelagihabitans</taxon>
    </lineage>
</organism>
<evidence type="ECO:0000256" key="2">
    <source>
        <dbReference type="SAM" id="SignalP"/>
    </source>
</evidence>
<feature type="region of interest" description="Disordered" evidence="1">
    <location>
        <begin position="75"/>
        <end position="95"/>
    </location>
</feature>
<sequence length="247" mass="27880">MKNYGKKSVPFLLATLLLVGLAGCEPKVEDKREEVPVDPPKQIVTIGEAKNYYDNYSKRRVPLIRRYEDSINRRGIDEKMQQMQQEDDQGKGEAAEAPAKFDVARYVYYDYQTIKDYMTFIEQQAAAAKVDISTIRFYFSNYPDSTQYVHPRQNSIMISPALKQGDREYLFYIDDSDPENPKPVLLGDNFGPVKQGVGKVETSKDKAYASFGPSLPTSNIALVLPYDGGQSLTLNRGTGAPPPYHEQ</sequence>
<evidence type="ECO:0000313" key="3">
    <source>
        <dbReference type="EMBL" id="NHF57961.1"/>
    </source>
</evidence>
<reference evidence="3" key="1">
    <citation type="submission" date="2019-07" db="EMBL/GenBank/DDBJ databases">
        <authorList>
            <person name="De-Chao Zhang Q."/>
        </authorList>
    </citation>
    <scope>NUCLEOTIDE SEQUENCE</scope>
    <source>
        <strain evidence="3">TP-CH-4</strain>
    </source>
</reference>
<evidence type="ECO:0000256" key="1">
    <source>
        <dbReference type="SAM" id="MobiDB-lite"/>
    </source>
</evidence>
<accession>A0A967E8X8</accession>